<dbReference type="GO" id="GO:0016747">
    <property type="term" value="F:acyltransferase activity, transferring groups other than amino-acyl groups"/>
    <property type="evidence" value="ECO:0007669"/>
    <property type="project" value="InterPro"/>
</dbReference>
<reference evidence="4 5" key="1">
    <citation type="submission" date="2020-07" db="EMBL/GenBank/DDBJ databases">
        <title>Sequencing the genomes of 1000 actinobacteria strains.</title>
        <authorList>
            <person name="Klenk H.-P."/>
        </authorList>
    </citation>
    <scope>NUCLEOTIDE SEQUENCE [LARGE SCALE GENOMIC DNA]</scope>
    <source>
        <strain evidence="4 5">DSM 19663</strain>
    </source>
</reference>
<keyword evidence="2" id="KW-0012">Acyltransferase</keyword>
<dbReference type="CDD" id="cd04301">
    <property type="entry name" value="NAT_SF"/>
    <property type="match status" value="1"/>
</dbReference>
<evidence type="ECO:0000256" key="2">
    <source>
        <dbReference type="ARBA" id="ARBA00023315"/>
    </source>
</evidence>
<dbReference type="Proteomes" id="UP000585905">
    <property type="component" value="Unassembled WGS sequence"/>
</dbReference>
<dbReference type="RefSeq" id="WP_182490316.1">
    <property type="nucleotide sequence ID" value="NZ_BAAAOV010000014.1"/>
</dbReference>
<organism evidence="4 5">
    <name type="scientific">Microcella alkalica</name>
    <dbReference type="NCBI Taxonomy" id="355930"/>
    <lineage>
        <taxon>Bacteria</taxon>
        <taxon>Bacillati</taxon>
        <taxon>Actinomycetota</taxon>
        <taxon>Actinomycetes</taxon>
        <taxon>Micrococcales</taxon>
        <taxon>Microbacteriaceae</taxon>
        <taxon>Microcella</taxon>
    </lineage>
</organism>
<evidence type="ECO:0000313" key="5">
    <source>
        <dbReference type="Proteomes" id="UP000585905"/>
    </source>
</evidence>
<dbReference type="InterPro" id="IPR050832">
    <property type="entry name" value="Bact_Acetyltransf"/>
</dbReference>
<dbReference type="EMBL" id="JACGWX010000002">
    <property type="protein sequence ID" value="MBA8847477.1"/>
    <property type="molecule type" value="Genomic_DNA"/>
</dbReference>
<dbReference type="Gene3D" id="3.40.630.30">
    <property type="match status" value="1"/>
</dbReference>
<evidence type="ECO:0000259" key="3">
    <source>
        <dbReference type="PROSITE" id="PS51186"/>
    </source>
</evidence>
<dbReference type="PROSITE" id="PS51186">
    <property type="entry name" value="GNAT"/>
    <property type="match status" value="1"/>
</dbReference>
<dbReference type="Pfam" id="PF00583">
    <property type="entry name" value="Acetyltransf_1"/>
    <property type="match status" value="1"/>
</dbReference>
<evidence type="ECO:0000313" key="4">
    <source>
        <dbReference type="EMBL" id="MBA8847477.1"/>
    </source>
</evidence>
<feature type="domain" description="N-acetyltransferase" evidence="3">
    <location>
        <begin position="6"/>
        <end position="150"/>
    </location>
</feature>
<gene>
    <name evidence="4" type="ORF">FHX53_001062</name>
</gene>
<name>A0A839E7J0_9MICO</name>
<dbReference type="InterPro" id="IPR016181">
    <property type="entry name" value="Acyl_CoA_acyltransferase"/>
</dbReference>
<keyword evidence="4" id="KW-0689">Ribosomal protein</keyword>
<comment type="caution">
    <text evidence="4">The sequence shown here is derived from an EMBL/GenBank/DDBJ whole genome shotgun (WGS) entry which is preliminary data.</text>
</comment>
<dbReference type="SUPFAM" id="SSF55729">
    <property type="entry name" value="Acyl-CoA N-acyltransferases (Nat)"/>
    <property type="match status" value="1"/>
</dbReference>
<dbReference type="InterPro" id="IPR000182">
    <property type="entry name" value="GNAT_dom"/>
</dbReference>
<protein>
    <submittedName>
        <fullName evidence="4">Ribosomal protein S18 acetylase RimI-like enzyme</fullName>
    </submittedName>
</protein>
<accession>A0A839E7J0</accession>
<dbReference type="GO" id="GO:0005840">
    <property type="term" value="C:ribosome"/>
    <property type="evidence" value="ECO:0007669"/>
    <property type="project" value="UniProtKB-KW"/>
</dbReference>
<evidence type="ECO:0000256" key="1">
    <source>
        <dbReference type="ARBA" id="ARBA00022679"/>
    </source>
</evidence>
<keyword evidence="5" id="KW-1185">Reference proteome</keyword>
<proteinExistence type="predicted"/>
<keyword evidence="1" id="KW-0808">Transferase</keyword>
<dbReference type="AlphaFoldDB" id="A0A839E7J0"/>
<sequence>MTVRPLTIRRIEAADHEAWRRLFVDYGVFYETAFGDDVLEGVWAWLMDARHPLTAFVAVHDGAVRGFAHVREQPDTFTAGPGWFLDDLYVDPELRGSGAGTALIDALAAHAEAHGGGTLRWITAHDNDRAQRVYDRLATRTSWVTYEKEC</sequence>
<dbReference type="PANTHER" id="PTHR43877">
    <property type="entry name" value="AMINOALKYLPHOSPHONATE N-ACETYLTRANSFERASE-RELATED-RELATED"/>
    <property type="match status" value="1"/>
</dbReference>
<keyword evidence="4" id="KW-0687">Ribonucleoprotein</keyword>